<dbReference type="Pfam" id="PF01588">
    <property type="entry name" value="tRNA_bind"/>
    <property type="match status" value="1"/>
</dbReference>
<feature type="region of interest" description="Disordered" evidence="4">
    <location>
        <begin position="45"/>
        <end position="97"/>
    </location>
</feature>
<name>I7MGZ7_TETTS</name>
<proteinExistence type="predicted"/>
<evidence type="ECO:0000256" key="1">
    <source>
        <dbReference type="ARBA" id="ARBA00022555"/>
    </source>
</evidence>
<accession>I7MGZ7</accession>
<keyword evidence="7" id="KW-1185">Reference proteome</keyword>
<evidence type="ECO:0000313" key="7">
    <source>
        <dbReference type="Proteomes" id="UP000009168"/>
    </source>
</evidence>
<dbReference type="InParanoid" id="I7MGZ7"/>
<dbReference type="Proteomes" id="UP000009168">
    <property type="component" value="Unassembled WGS sequence"/>
</dbReference>
<reference evidence="7" key="1">
    <citation type="journal article" date="2006" name="PLoS Biol.">
        <title>Macronuclear genome sequence of the ciliate Tetrahymena thermophila, a model eukaryote.</title>
        <authorList>
            <person name="Eisen J.A."/>
            <person name="Coyne R.S."/>
            <person name="Wu M."/>
            <person name="Wu D."/>
            <person name="Thiagarajan M."/>
            <person name="Wortman J.R."/>
            <person name="Badger J.H."/>
            <person name="Ren Q."/>
            <person name="Amedeo P."/>
            <person name="Jones K.M."/>
            <person name="Tallon L.J."/>
            <person name="Delcher A.L."/>
            <person name="Salzberg S.L."/>
            <person name="Silva J.C."/>
            <person name="Haas B.J."/>
            <person name="Majoros W.H."/>
            <person name="Farzad M."/>
            <person name="Carlton J.M."/>
            <person name="Smith R.K. Jr."/>
            <person name="Garg J."/>
            <person name="Pearlman R.E."/>
            <person name="Karrer K.M."/>
            <person name="Sun L."/>
            <person name="Manning G."/>
            <person name="Elde N.C."/>
            <person name="Turkewitz A.P."/>
            <person name="Asai D.J."/>
            <person name="Wilkes D.E."/>
            <person name="Wang Y."/>
            <person name="Cai H."/>
            <person name="Collins K."/>
            <person name="Stewart B.A."/>
            <person name="Lee S.R."/>
            <person name="Wilamowska K."/>
            <person name="Weinberg Z."/>
            <person name="Ruzzo W.L."/>
            <person name="Wloga D."/>
            <person name="Gaertig J."/>
            <person name="Frankel J."/>
            <person name="Tsao C.-C."/>
            <person name="Gorovsky M.A."/>
            <person name="Keeling P.J."/>
            <person name="Waller R.F."/>
            <person name="Patron N.J."/>
            <person name="Cherry J.M."/>
            <person name="Stover N.A."/>
            <person name="Krieger C.J."/>
            <person name="del Toro C."/>
            <person name="Ryder H.F."/>
            <person name="Williamson S.C."/>
            <person name="Barbeau R.A."/>
            <person name="Hamilton E.P."/>
            <person name="Orias E."/>
        </authorList>
    </citation>
    <scope>NUCLEOTIDE SEQUENCE [LARGE SCALE GENOMIC DNA]</scope>
    <source>
        <strain evidence="7">SB210</strain>
    </source>
</reference>
<dbReference type="PANTHER" id="PTHR11586:SF33">
    <property type="entry name" value="AMINOACYL TRNA SYNTHASE COMPLEX-INTERACTING MULTIFUNCTIONAL PROTEIN 1"/>
    <property type="match status" value="1"/>
</dbReference>
<evidence type="ECO:0000259" key="5">
    <source>
        <dbReference type="PROSITE" id="PS50886"/>
    </source>
</evidence>
<evidence type="ECO:0000256" key="4">
    <source>
        <dbReference type="SAM" id="MobiDB-lite"/>
    </source>
</evidence>
<feature type="domain" description="TRNA-binding" evidence="5">
    <location>
        <begin position="98"/>
        <end position="199"/>
    </location>
</feature>
<gene>
    <name evidence="6" type="ORF">TTHERM_00558590</name>
</gene>
<dbReference type="OrthoDB" id="19141at2759"/>
<dbReference type="InterPro" id="IPR051270">
    <property type="entry name" value="Tyrosine-tRNA_ligase_regulator"/>
</dbReference>
<dbReference type="KEGG" id="tet:TTHERM_00558590"/>
<keyword evidence="1 3" id="KW-0820">tRNA-binding</keyword>
<dbReference type="AlphaFoldDB" id="I7MGZ7"/>
<dbReference type="eggNOG" id="KOG2241">
    <property type="taxonomic scope" value="Eukaryota"/>
</dbReference>
<evidence type="ECO:0000256" key="2">
    <source>
        <dbReference type="ARBA" id="ARBA00022884"/>
    </source>
</evidence>
<dbReference type="Gene3D" id="2.40.50.140">
    <property type="entry name" value="Nucleic acid-binding proteins"/>
    <property type="match status" value="1"/>
</dbReference>
<dbReference type="GO" id="GO:0000049">
    <property type="term" value="F:tRNA binding"/>
    <property type="evidence" value="ECO:0007669"/>
    <property type="project" value="UniProtKB-UniRule"/>
</dbReference>
<dbReference type="PANTHER" id="PTHR11586">
    <property type="entry name" value="TRNA-AMINOACYLATION COFACTOR ARC1 FAMILY MEMBER"/>
    <property type="match status" value="1"/>
</dbReference>
<dbReference type="EMBL" id="GG662547">
    <property type="protein sequence ID" value="EAS02176.2"/>
    <property type="molecule type" value="Genomic_DNA"/>
</dbReference>
<sequence length="262" mass="29310">MAQRKVFSHFLNTITKLDNLIHRLETNVGKVHSVSPFSQILDIKQQTEEQNTSSKITTPEINQAKPAMDTKPVENKPEEEKPKVEAKKSELKPPTDADFQQVDIRVGKIVECWKHPESENLYCEKIDIGTEVRQIASGLQKFVPIENMSGLVLVMANLKARKIAGFESNGMVLCASNPEHTQVELLRPPADAKVGERVFLEGQLEKFPQEMQPVLNPKKKIFETVVPGLKTDAELNATFEGKKWMTSAGLIKAQSLANCHIS</sequence>
<organism evidence="6 7">
    <name type="scientific">Tetrahymena thermophila (strain SB210)</name>
    <dbReference type="NCBI Taxonomy" id="312017"/>
    <lineage>
        <taxon>Eukaryota</taxon>
        <taxon>Sar</taxon>
        <taxon>Alveolata</taxon>
        <taxon>Ciliophora</taxon>
        <taxon>Intramacronucleata</taxon>
        <taxon>Oligohymenophorea</taxon>
        <taxon>Hymenostomatida</taxon>
        <taxon>Tetrahymenina</taxon>
        <taxon>Tetrahymenidae</taxon>
        <taxon>Tetrahymena</taxon>
    </lineage>
</organism>
<evidence type="ECO:0000256" key="3">
    <source>
        <dbReference type="PROSITE-ProRule" id="PRU00209"/>
    </source>
</evidence>
<dbReference type="CDD" id="cd02799">
    <property type="entry name" value="tRNA_bind_EMAP-II_like"/>
    <property type="match status" value="1"/>
</dbReference>
<dbReference type="SUPFAM" id="SSF50249">
    <property type="entry name" value="Nucleic acid-binding proteins"/>
    <property type="match status" value="1"/>
</dbReference>
<evidence type="ECO:0000313" key="6">
    <source>
        <dbReference type="EMBL" id="EAS02176.2"/>
    </source>
</evidence>
<keyword evidence="2 3" id="KW-0694">RNA-binding</keyword>
<dbReference type="InterPro" id="IPR002547">
    <property type="entry name" value="tRNA-bd_dom"/>
</dbReference>
<feature type="compositionally biased region" description="Polar residues" evidence="4">
    <location>
        <begin position="48"/>
        <end position="61"/>
    </location>
</feature>
<dbReference type="GeneID" id="7838139"/>
<dbReference type="PROSITE" id="PS50886">
    <property type="entry name" value="TRBD"/>
    <property type="match status" value="1"/>
</dbReference>
<protein>
    <submittedName>
        <fullName evidence="6">tRNA-binding domain protein</fullName>
    </submittedName>
</protein>
<dbReference type="STRING" id="312017.I7MGZ7"/>
<feature type="compositionally biased region" description="Basic and acidic residues" evidence="4">
    <location>
        <begin position="71"/>
        <end position="95"/>
    </location>
</feature>
<dbReference type="InterPro" id="IPR012340">
    <property type="entry name" value="NA-bd_OB-fold"/>
</dbReference>
<dbReference type="RefSeq" id="XP_001022421.2">
    <property type="nucleotide sequence ID" value="XM_001022421.3"/>
</dbReference>